<gene>
    <name evidence="2" type="ORF">EV137_4726</name>
</gene>
<dbReference type="InterPro" id="IPR036291">
    <property type="entry name" value="NAD(P)-bd_dom_sf"/>
</dbReference>
<dbReference type="PROSITE" id="PS00061">
    <property type="entry name" value="ADH_SHORT"/>
    <property type="match status" value="1"/>
</dbReference>
<comment type="similarity">
    <text evidence="1">Belongs to the short-chain dehydrogenases/reductases (SDR) family.</text>
</comment>
<dbReference type="Proteomes" id="UP000295060">
    <property type="component" value="Unassembled WGS sequence"/>
</dbReference>
<evidence type="ECO:0000256" key="1">
    <source>
        <dbReference type="ARBA" id="ARBA00006484"/>
    </source>
</evidence>
<protein>
    <submittedName>
        <fullName evidence="2">NAD(P)-dependent dehydrogenase (Short-subunit alcohol dehydrogenase family)</fullName>
    </submittedName>
</protein>
<keyword evidence="3" id="KW-1185">Reference proteome</keyword>
<dbReference type="EMBL" id="SODU01000002">
    <property type="protein sequence ID" value="TDW90895.1"/>
    <property type="molecule type" value="Genomic_DNA"/>
</dbReference>
<reference evidence="2 3" key="1">
    <citation type="submission" date="2019-03" db="EMBL/GenBank/DDBJ databases">
        <title>Genomic Encyclopedia of Type Strains, Phase III (KMG-III): the genomes of soil and plant-associated and newly described type strains.</title>
        <authorList>
            <person name="Whitman W."/>
        </authorList>
    </citation>
    <scope>NUCLEOTIDE SEQUENCE [LARGE SCALE GENOMIC DNA]</scope>
    <source>
        <strain evidence="2 3">VKMAc-2574</strain>
    </source>
</reference>
<dbReference type="InterPro" id="IPR002347">
    <property type="entry name" value="SDR_fam"/>
</dbReference>
<dbReference type="Pfam" id="PF13561">
    <property type="entry name" value="adh_short_C2"/>
    <property type="match status" value="1"/>
</dbReference>
<sequence>MTADHTADHTADAPGARTAVVTGAASPRGIGRATALLLASQGWNIGILDIDAVGGKALAEEIAANHNVTAYAVTADVSNEAQVRTAIDELEAALPPLAALANIAGVSSPVPYLELTSDEWHRVINTNLNGVHYVTRRVAESMVRHNYGRIVSISSTSAQRGGGTYSKTPYSVAKAGVIGLTRALARELGPFGITVNAIAPGPINTDIMGGPLTPETRADLIDTLLVNRVGETHDVASAIAYLLSNQSTYITGQTLNVDGGLYMH</sequence>
<dbReference type="PANTHER" id="PTHR42760">
    <property type="entry name" value="SHORT-CHAIN DEHYDROGENASES/REDUCTASES FAMILY MEMBER"/>
    <property type="match status" value="1"/>
</dbReference>
<dbReference type="PANTHER" id="PTHR42760:SF40">
    <property type="entry name" value="3-OXOACYL-[ACYL-CARRIER-PROTEIN] REDUCTASE, CHLOROPLASTIC"/>
    <property type="match status" value="1"/>
</dbReference>
<dbReference type="InterPro" id="IPR020904">
    <property type="entry name" value="Sc_DH/Rdtase_CS"/>
</dbReference>
<organism evidence="2 3">
    <name type="scientific">Kribbella pratensis</name>
    <dbReference type="NCBI Taxonomy" id="2512112"/>
    <lineage>
        <taxon>Bacteria</taxon>
        <taxon>Bacillati</taxon>
        <taxon>Actinomycetota</taxon>
        <taxon>Actinomycetes</taxon>
        <taxon>Propionibacteriales</taxon>
        <taxon>Kribbellaceae</taxon>
        <taxon>Kribbella</taxon>
    </lineage>
</organism>
<evidence type="ECO:0000313" key="3">
    <source>
        <dbReference type="Proteomes" id="UP000295060"/>
    </source>
</evidence>
<dbReference type="RefSeq" id="WP_134003652.1">
    <property type="nucleotide sequence ID" value="NZ_SODU01000002.1"/>
</dbReference>
<evidence type="ECO:0000313" key="2">
    <source>
        <dbReference type="EMBL" id="TDW90895.1"/>
    </source>
</evidence>
<proteinExistence type="inferred from homology"/>
<dbReference type="Gene3D" id="3.40.50.720">
    <property type="entry name" value="NAD(P)-binding Rossmann-like Domain"/>
    <property type="match status" value="1"/>
</dbReference>
<dbReference type="PRINTS" id="PR00080">
    <property type="entry name" value="SDRFAMILY"/>
</dbReference>
<accession>A0ABY2FII9</accession>
<name>A0ABY2FII9_9ACTN</name>
<dbReference type="PRINTS" id="PR00081">
    <property type="entry name" value="GDHRDH"/>
</dbReference>
<dbReference type="SUPFAM" id="SSF51735">
    <property type="entry name" value="NAD(P)-binding Rossmann-fold domains"/>
    <property type="match status" value="1"/>
</dbReference>
<comment type="caution">
    <text evidence="2">The sequence shown here is derived from an EMBL/GenBank/DDBJ whole genome shotgun (WGS) entry which is preliminary data.</text>
</comment>